<feature type="region of interest" description="Disordered" evidence="2">
    <location>
        <begin position="56"/>
        <end position="195"/>
    </location>
</feature>
<keyword evidence="4" id="KW-1185">Reference proteome</keyword>
<evidence type="ECO:0000256" key="2">
    <source>
        <dbReference type="SAM" id="MobiDB-lite"/>
    </source>
</evidence>
<evidence type="ECO:0000313" key="4">
    <source>
        <dbReference type="Proteomes" id="UP000809789"/>
    </source>
</evidence>
<protein>
    <submittedName>
        <fullName evidence="3">Uncharacterized protein</fullName>
    </submittedName>
</protein>
<feature type="compositionally biased region" description="Basic and acidic residues" evidence="2">
    <location>
        <begin position="201"/>
        <end position="210"/>
    </location>
</feature>
<keyword evidence="1" id="KW-0175">Coiled coil</keyword>
<feature type="coiled-coil region" evidence="1">
    <location>
        <begin position="400"/>
        <end position="455"/>
    </location>
</feature>
<organism evidence="3 4">
    <name type="scientific">Elsinoe batatas</name>
    <dbReference type="NCBI Taxonomy" id="2601811"/>
    <lineage>
        <taxon>Eukaryota</taxon>
        <taxon>Fungi</taxon>
        <taxon>Dikarya</taxon>
        <taxon>Ascomycota</taxon>
        <taxon>Pezizomycotina</taxon>
        <taxon>Dothideomycetes</taxon>
        <taxon>Dothideomycetidae</taxon>
        <taxon>Myriangiales</taxon>
        <taxon>Elsinoaceae</taxon>
        <taxon>Elsinoe</taxon>
    </lineage>
</organism>
<accession>A0A8K0KV02</accession>
<feature type="compositionally biased region" description="Polar residues" evidence="2">
    <location>
        <begin position="83"/>
        <end position="97"/>
    </location>
</feature>
<dbReference type="EMBL" id="JAESVG020000010">
    <property type="protein sequence ID" value="KAG8623722.1"/>
    <property type="molecule type" value="Genomic_DNA"/>
</dbReference>
<comment type="caution">
    <text evidence="3">The sequence shown here is derived from an EMBL/GenBank/DDBJ whole genome shotgun (WGS) entry which is preliminary data.</text>
</comment>
<gene>
    <name evidence="3" type="ORF">KVT40_008698</name>
</gene>
<evidence type="ECO:0000256" key="1">
    <source>
        <dbReference type="SAM" id="Coils"/>
    </source>
</evidence>
<feature type="region of interest" description="Disordered" evidence="2">
    <location>
        <begin position="1"/>
        <end position="38"/>
    </location>
</feature>
<feature type="compositionally biased region" description="Polar residues" evidence="2">
    <location>
        <begin position="105"/>
        <end position="117"/>
    </location>
</feature>
<reference evidence="3" key="1">
    <citation type="submission" date="2021-07" db="EMBL/GenBank/DDBJ databases">
        <title>Elsinoe batatas strain:CRI-CJ2 Genome sequencing and assembly.</title>
        <authorList>
            <person name="Huang L."/>
        </authorList>
    </citation>
    <scope>NUCLEOTIDE SEQUENCE</scope>
    <source>
        <strain evidence="3">CRI-CJ2</strain>
    </source>
</reference>
<proteinExistence type="predicted"/>
<evidence type="ECO:0000313" key="3">
    <source>
        <dbReference type="EMBL" id="KAG8623722.1"/>
    </source>
</evidence>
<dbReference type="AlphaFoldDB" id="A0A8K0KV02"/>
<feature type="compositionally biased region" description="Basic residues" evidence="2">
    <location>
        <begin position="66"/>
        <end position="82"/>
    </location>
</feature>
<feature type="region of interest" description="Disordered" evidence="2">
    <location>
        <begin position="201"/>
        <end position="220"/>
    </location>
</feature>
<feature type="compositionally biased region" description="Basic and acidic residues" evidence="2">
    <location>
        <begin position="142"/>
        <end position="154"/>
    </location>
</feature>
<feature type="compositionally biased region" description="Polar residues" evidence="2">
    <location>
        <begin position="129"/>
        <end position="139"/>
    </location>
</feature>
<name>A0A8K0KV02_9PEZI</name>
<dbReference type="OrthoDB" id="10519171at2759"/>
<dbReference type="Proteomes" id="UP000809789">
    <property type="component" value="Unassembled WGS sequence"/>
</dbReference>
<sequence length="498" mass="55647">MAPPTYQNHSNPTTTYDELFTASGSSQDTRPPSMQQTTLASVHAMMRDQEMYAYHTMQHADCAPPRARRDKRKGSPSRRRGHTTISTNSNNDQSSPSAAPLVGLGTQSYQNAMSISSDESRSVQESDDTPTSTQPSYAQESEEGRPSKKVKIERAGAGADSAIEAEWTTDRQGQSPGLIERRIGEDQADPATESSALQIKVEKQHQREVSEADSWPDYIPAVKPEPFTRDYQESWVEQSQHQVRLDHASDAGSANMGNDTAWQQEVPDDFPARTESPQIHYADAATQLDDLAPAAARASEEDYLTPAARELSDGFMRQYNLIVAEREEREAREAQQAQQEHIWTQPLIADHAHLPEHLHEPLPPHLPQYLPEDIQAPIPAAIPEPLPDAIPDAIPDDAVLSDADLEAIQYEARIELLNRDLDLAREGLELGRRIIGGLQRDRARLQRDVGRLVEEREGWLRERERLIGEVREARAGEEAAEAKYEAAKMLMRARGRRG</sequence>